<feature type="compositionally biased region" description="Basic and acidic residues" evidence="1">
    <location>
        <begin position="52"/>
        <end position="63"/>
    </location>
</feature>
<name>A0ABT9MHP0_9DEIO</name>
<dbReference type="Proteomes" id="UP001232163">
    <property type="component" value="Unassembled WGS sequence"/>
</dbReference>
<gene>
    <name evidence="2" type="ORF">QO006_003576</name>
</gene>
<proteinExistence type="predicted"/>
<evidence type="ECO:0000313" key="3">
    <source>
        <dbReference type="Proteomes" id="UP001232163"/>
    </source>
</evidence>
<sequence>MKRTAAERGRMGSTATATRHGAMHMEAIGRAGFWATVERHYGGDPHRYMETLRRRQSRSEPDARLGCQVVRTTH</sequence>
<accession>A0ABT9MHP0</accession>
<reference evidence="2 3" key="1">
    <citation type="submission" date="2023-07" db="EMBL/GenBank/DDBJ databases">
        <title>Genomic Encyclopedia of Type Strains, Phase IV (KMG-IV): sequencing the most valuable type-strain genomes for metagenomic binning, comparative biology and taxonomic classification.</title>
        <authorList>
            <person name="Goeker M."/>
        </authorList>
    </citation>
    <scope>NUCLEOTIDE SEQUENCE [LARGE SCALE GENOMIC DNA]</scope>
    <source>
        <strain evidence="2 3">NIO-1023</strain>
    </source>
</reference>
<evidence type="ECO:0000313" key="2">
    <source>
        <dbReference type="EMBL" id="MDP9766112.1"/>
    </source>
</evidence>
<organism evidence="2 3">
    <name type="scientific">Deinococcus enclensis</name>
    <dbReference type="NCBI Taxonomy" id="1049582"/>
    <lineage>
        <taxon>Bacteria</taxon>
        <taxon>Thermotogati</taxon>
        <taxon>Deinococcota</taxon>
        <taxon>Deinococci</taxon>
        <taxon>Deinococcales</taxon>
        <taxon>Deinococcaceae</taxon>
        <taxon>Deinococcus</taxon>
    </lineage>
</organism>
<feature type="region of interest" description="Disordered" evidence="1">
    <location>
        <begin position="52"/>
        <end position="74"/>
    </location>
</feature>
<evidence type="ECO:0000256" key="1">
    <source>
        <dbReference type="SAM" id="MobiDB-lite"/>
    </source>
</evidence>
<feature type="region of interest" description="Disordered" evidence="1">
    <location>
        <begin position="1"/>
        <end position="22"/>
    </location>
</feature>
<protein>
    <submittedName>
        <fullName evidence="2">Uncharacterized protein</fullName>
    </submittedName>
</protein>
<keyword evidence="3" id="KW-1185">Reference proteome</keyword>
<dbReference type="EMBL" id="JAURUR010000020">
    <property type="protein sequence ID" value="MDP9766112.1"/>
    <property type="molecule type" value="Genomic_DNA"/>
</dbReference>
<feature type="compositionally biased region" description="Basic and acidic residues" evidence="1">
    <location>
        <begin position="1"/>
        <end position="10"/>
    </location>
</feature>
<comment type="caution">
    <text evidence="2">The sequence shown here is derived from an EMBL/GenBank/DDBJ whole genome shotgun (WGS) entry which is preliminary data.</text>
</comment>